<protein>
    <submittedName>
        <fullName evidence="1">Uncharacterized protein</fullName>
    </submittedName>
</protein>
<accession>A0A382L2F5</accession>
<sequence length="29" mass="3075">MVKDIGQQLGDVIIEVVEWQATAEGDGSS</sequence>
<evidence type="ECO:0000313" key="1">
    <source>
        <dbReference type="EMBL" id="SVC31148.1"/>
    </source>
</evidence>
<organism evidence="1">
    <name type="scientific">marine metagenome</name>
    <dbReference type="NCBI Taxonomy" id="408172"/>
    <lineage>
        <taxon>unclassified sequences</taxon>
        <taxon>metagenomes</taxon>
        <taxon>ecological metagenomes</taxon>
    </lineage>
</organism>
<name>A0A382L2F5_9ZZZZ</name>
<reference evidence="1" key="1">
    <citation type="submission" date="2018-05" db="EMBL/GenBank/DDBJ databases">
        <authorList>
            <person name="Lanie J.A."/>
            <person name="Ng W.-L."/>
            <person name="Kazmierczak K.M."/>
            <person name="Andrzejewski T.M."/>
            <person name="Davidsen T.M."/>
            <person name="Wayne K.J."/>
            <person name="Tettelin H."/>
            <person name="Glass J.I."/>
            <person name="Rusch D."/>
            <person name="Podicherti R."/>
            <person name="Tsui H.-C.T."/>
            <person name="Winkler M.E."/>
        </authorList>
    </citation>
    <scope>NUCLEOTIDE SEQUENCE</scope>
</reference>
<proteinExistence type="predicted"/>
<dbReference type="AlphaFoldDB" id="A0A382L2F5"/>
<feature type="non-terminal residue" evidence="1">
    <location>
        <position position="29"/>
    </location>
</feature>
<gene>
    <name evidence="1" type="ORF">METZ01_LOCUS284002</name>
</gene>
<dbReference type="EMBL" id="UINC01084468">
    <property type="protein sequence ID" value="SVC31148.1"/>
    <property type="molecule type" value="Genomic_DNA"/>
</dbReference>